<dbReference type="EMBL" id="JAEPRA010000005">
    <property type="protein sequence ID" value="KAG2185401.1"/>
    <property type="molecule type" value="Genomic_DNA"/>
</dbReference>
<organism evidence="4 5">
    <name type="scientific">Umbelopsis vinacea</name>
    <dbReference type="NCBI Taxonomy" id="44442"/>
    <lineage>
        <taxon>Eukaryota</taxon>
        <taxon>Fungi</taxon>
        <taxon>Fungi incertae sedis</taxon>
        <taxon>Mucoromycota</taxon>
        <taxon>Mucoromycotina</taxon>
        <taxon>Umbelopsidomycetes</taxon>
        <taxon>Umbelopsidales</taxon>
        <taxon>Umbelopsidaceae</taxon>
        <taxon>Umbelopsis</taxon>
    </lineage>
</organism>
<keyword evidence="2" id="KW-0812">Transmembrane</keyword>
<feature type="domain" description="Choice-of-anchor A" evidence="3">
    <location>
        <begin position="759"/>
        <end position="1048"/>
    </location>
</feature>
<dbReference type="Proteomes" id="UP000612746">
    <property type="component" value="Unassembled WGS sequence"/>
</dbReference>
<sequence>MLFLILSKLDAGSYGPIAVGNNLYAPGYLVAEKTNLTACTPNASGFAQYGLAVGGSIINGGTPKVTGNVYVSGTGTATLQLPSCSVKKLIDSQQFDFAAAKTSYLQASEHLAKLIPNLRMNSTFALSPLGTQADPQYNVITLNTCLGPILGCFGASFTGNLTGLLSTAGVITNLSGYKGPTAGTKWPSGATLVINVPVAVGAALEIDSDTPSIGTDPCRTIWNIYAVNIDGSHTNGPITLSRNTKISLQGFILAPNAAILDGPTGNFAGLLVANNYNWQTSNVNILDFSTASGGVCKAFLGCVPNQNASSTSTLSSLSASKTVSSSSASSSPASSSVTSKSNVISPSSDVNGGSSGTVTSSTAVSSPSVIQTCDLSKSIDLPSLQLAAFNGIFLNDFTSSITANLFGQAGSYGPIAVGNNLYAPGYLVAEKTNLTACTLNASGFAQYGLAVGGSIINGGTPKVTGNVYVSGTGTATLQLPSCSVKKLIDSQQFDFAAAKASYLQASEHLAKLIPNLRLNSTFGLSSLGTQADPQYNVITLNTCLGPILGCFGASFNGNLTGLLSTAGVIADLSGYKGPTAGTKWPSGATLVINVPVVVGTTLVINSDTPSVGTDPCRTIWNIYAVNIDGSHTNGPIILSRNTKLSLQGFILAPNAAVLDGPTGNFAGLLVSNNYKYFNILTFFCIELATHSVIILDIVDRNTVCFIIVTYIIVILDIVTFYNIVRYLKVKLTTSTTASSPSVTQTCDLSKSFDLPSLQLAAFNGIFLNDFTSSITANLFGQAGSYGPIAVGNNLYAPGYLVAEKTNLTACTPNASGFAQYGLAVGGSIINGGTPKVTGNVYVSGTGTATLQLPSCSVKKLIDSQQFDFAAAKISYLQASEHLAKLTPNLRMNSTFGLSSLGTQADPQYNVITLNTCLGPILGCFGASFNGNLTGLLSTAGVIADLSGYKGPTTGTKWPSGATLVINVPVVVGTTLVINSDTPSVGTDPCRTIWNIYAVNIDGSHTNGPIILSRNTKLSLQGFILAPNAAILDGPTGNFAGLLVSNNYNIIILDIVNHRSISLGIVIHSFIVLGIVIHILVIFCTVIGYLKFRYLSSLQLAAFNGIFLNDFTSSITANLFGQAGSYGPIAVGNNLYAPGYLVAEKTNLTACTPNASGFAQYGLAVGGSIINGGTPKVTGNVYVSGTGTATLQLPSCSVRKLIDSQQFDFAAAKISYLQASEYLAKLTPNLRMNSTFALSSLGTQADPQYNVITLNTCLGPILGCFGASFTGNLTGLLSTAGVITDLSGYKGPTAGTKWPSGATLVINVPVGVGAILEINSDTPSVGTDSCRTIWNIYPVNIDGSHTNGPITLSRNTKLSLQGFILAPNAAVLDGPTGNFAGLLISSLRQAAYANRSLDVFPIEMQLPPVRYHLYPLAKQYHRAQLLRRSDILLYLSSLEALPSSVLPSSVMSSSVLSSTALPSSISSSAMPLSNTSKSNMVSTSSNISGVPSSTVSTSTAAISPSVTLGCDLSKASDLPSLQLAAFNGIILNDFVTTTALTVAQGGKSYGPMAVLGNVIAPNYHFSEQSNLTACSASHLGFEDYGLVVKGNTSPTPKAFVRGNAYLSGSGSVTVEGTSCTTKSGSSSIFDPNAADAYKSGSNYLATLRPDLKLENINVLSSVGPQANPAYHVITLNSCSGITIGCVDVPYLVDGLLDVGTHPPNLAANISLLSDARGLLGKIFNYEGLSSSGIQWPKDATLVINVPILETTILILDALNPSIGTDPCRTIWNFFPVDAQAKYAAGAAATLIRGTNSPLTGLIMAPLTGRVLW</sequence>
<gene>
    <name evidence="4" type="ORF">INT44_002192</name>
</gene>
<protein>
    <recommendedName>
        <fullName evidence="3">Choice-of-anchor A domain-containing protein</fullName>
    </recommendedName>
</protein>
<comment type="caution">
    <text evidence="4">The sequence shown here is derived from an EMBL/GenBank/DDBJ whole genome shotgun (WGS) entry which is preliminary data.</text>
</comment>
<evidence type="ECO:0000313" key="4">
    <source>
        <dbReference type="EMBL" id="KAG2185401.1"/>
    </source>
</evidence>
<dbReference type="OrthoDB" id="2265684at2759"/>
<feature type="region of interest" description="Disordered" evidence="1">
    <location>
        <begin position="324"/>
        <end position="362"/>
    </location>
</feature>
<evidence type="ECO:0000259" key="3">
    <source>
        <dbReference type="Pfam" id="PF20597"/>
    </source>
</evidence>
<accession>A0A8H7Q639</accession>
<feature type="domain" description="Choice-of-anchor A" evidence="3">
    <location>
        <begin position="386"/>
        <end position="675"/>
    </location>
</feature>
<evidence type="ECO:0000313" key="5">
    <source>
        <dbReference type="Proteomes" id="UP000612746"/>
    </source>
</evidence>
<proteinExistence type="predicted"/>
<feature type="domain" description="Choice-of-anchor A" evidence="3">
    <location>
        <begin position="13"/>
        <end position="283"/>
    </location>
</feature>
<evidence type="ECO:0000256" key="2">
    <source>
        <dbReference type="SAM" id="Phobius"/>
    </source>
</evidence>
<dbReference type="Pfam" id="PF20597">
    <property type="entry name" value="pAdhesive_15"/>
    <property type="match status" value="5"/>
</dbReference>
<keyword evidence="5" id="KW-1185">Reference proteome</keyword>
<feature type="transmembrane region" description="Helical" evidence="2">
    <location>
        <begin position="676"/>
        <end position="695"/>
    </location>
</feature>
<keyword evidence="2" id="KW-0472">Membrane</keyword>
<reference evidence="4" key="1">
    <citation type="submission" date="2020-12" db="EMBL/GenBank/DDBJ databases">
        <title>Metabolic potential, ecology and presence of endohyphal bacteria is reflected in genomic diversity of Mucoromycotina.</title>
        <authorList>
            <person name="Muszewska A."/>
            <person name="Okrasinska A."/>
            <person name="Steczkiewicz K."/>
            <person name="Drgas O."/>
            <person name="Orlowska M."/>
            <person name="Perlinska-Lenart U."/>
            <person name="Aleksandrzak-Piekarczyk T."/>
            <person name="Szatraj K."/>
            <person name="Zielenkiewicz U."/>
            <person name="Pilsyk S."/>
            <person name="Malc E."/>
            <person name="Mieczkowski P."/>
            <person name="Kruszewska J.S."/>
            <person name="Biernat P."/>
            <person name="Pawlowska J."/>
        </authorList>
    </citation>
    <scope>NUCLEOTIDE SEQUENCE</scope>
    <source>
        <strain evidence="4">WA0000051536</strain>
    </source>
</reference>
<feature type="domain" description="Choice-of-anchor A" evidence="3">
    <location>
        <begin position="1522"/>
        <end position="1804"/>
    </location>
</feature>
<feature type="transmembrane region" description="Helical" evidence="2">
    <location>
        <begin position="1064"/>
        <end position="1089"/>
    </location>
</feature>
<feature type="transmembrane region" description="Helical" evidence="2">
    <location>
        <begin position="702"/>
        <end position="724"/>
    </location>
</feature>
<dbReference type="InterPro" id="IPR026588">
    <property type="entry name" value="Choice_anch_A"/>
</dbReference>
<name>A0A8H7Q639_9FUNG</name>
<feature type="domain" description="Choice-of-anchor A" evidence="3">
    <location>
        <begin position="1099"/>
        <end position="1383"/>
    </location>
</feature>
<keyword evidence="2" id="KW-1133">Transmembrane helix</keyword>
<evidence type="ECO:0000256" key="1">
    <source>
        <dbReference type="SAM" id="MobiDB-lite"/>
    </source>
</evidence>